<proteinExistence type="predicted"/>
<protein>
    <submittedName>
        <fullName evidence="2">Uncharacterized protein</fullName>
    </submittedName>
</protein>
<keyword evidence="3" id="KW-1185">Reference proteome</keyword>
<dbReference type="Proteomes" id="UP000266841">
    <property type="component" value="Unassembled WGS sequence"/>
</dbReference>
<organism evidence="2 3">
    <name type="scientific">Thalassiosira oceanica</name>
    <name type="common">Marine diatom</name>
    <dbReference type="NCBI Taxonomy" id="159749"/>
    <lineage>
        <taxon>Eukaryota</taxon>
        <taxon>Sar</taxon>
        <taxon>Stramenopiles</taxon>
        <taxon>Ochrophyta</taxon>
        <taxon>Bacillariophyta</taxon>
        <taxon>Coscinodiscophyceae</taxon>
        <taxon>Thalassiosirophycidae</taxon>
        <taxon>Thalassiosirales</taxon>
        <taxon>Thalassiosiraceae</taxon>
        <taxon>Thalassiosira</taxon>
    </lineage>
</organism>
<reference evidence="2 3" key="1">
    <citation type="journal article" date="2012" name="Genome Biol.">
        <title>Genome and low-iron response of an oceanic diatom adapted to chronic iron limitation.</title>
        <authorList>
            <person name="Lommer M."/>
            <person name="Specht M."/>
            <person name="Roy A.S."/>
            <person name="Kraemer L."/>
            <person name="Andreson R."/>
            <person name="Gutowska M.A."/>
            <person name="Wolf J."/>
            <person name="Bergner S.V."/>
            <person name="Schilhabel M.B."/>
            <person name="Klostermeier U.C."/>
            <person name="Beiko R.G."/>
            <person name="Rosenstiel P."/>
            <person name="Hippler M."/>
            <person name="Laroche J."/>
        </authorList>
    </citation>
    <scope>NUCLEOTIDE SEQUENCE [LARGE SCALE GENOMIC DNA]</scope>
    <source>
        <strain evidence="2 3">CCMP1005</strain>
    </source>
</reference>
<gene>
    <name evidence="2" type="ORF">THAOC_00682</name>
</gene>
<dbReference type="AlphaFoldDB" id="K0TFC0"/>
<accession>K0TFC0</accession>
<name>K0TFC0_THAOC</name>
<sequence>MTPLAVAIGFNDSVGQAVTLIAIVRTAVFEWSRVRFTFSAAGTDSSEVERSIADTFCQLPLLFFLTPFSNSRGFIGVDSLSTGSARVRDRGIDDDAKATREQARARRGDDEGA</sequence>
<comment type="caution">
    <text evidence="2">The sequence shown here is derived from an EMBL/GenBank/DDBJ whole genome shotgun (WGS) entry which is preliminary data.</text>
</comment>
<evidence type="ECO:0000313" key="3">
    <source>
        <dbReference type="Proteomes" id="UP000266841"/>
    </source>
</evidence>
<evidence type="ECO:0000256" key="1">
    <source>
        <dbReference type="SAM" id="MobiDB-lite"/>
    </source>
</evidence>
<feature type="region of interest" description="Disordered" evidence="1">
    <location>
        <begin position="91"/>
        <end position="113"/>
    </location>
</feature>
<dbReference type="EMBL" id="AGNL01000812">
    <property type="protein sequence ID" value="EJK77483.1"/>
    <property type="molecule type" value="Genomic_DNA"/>
</dbReference>
<evidence type="ECO:0000313" key="2">
    <source>
        <dbReference type="EMBL" id="EJK77483.1"/>
    </source>
</evidence>